<protein>
    <submittedName>
        <fullName evidence="3">Uncharacterized protein</fullName>
    </submittedName>
</protein>
<dbReference type="OrthoDB" id="4084551at2759"/>
<evidence type="ECO:0000313" key="4">
    <source>
        <dbReference type="Proteomes" id="UP000268321"/>
    </source>
</evidence>
<dbReference type="EMBL" id="ML004442">
    <property type="protein sequence ID" value="RKP31419.1"/>
    <property type="molecule type" value="Genomic_DNA"/>
</dbReference>
<keyword evidence="2" id="KW-0812">Transmembrane</keyword>
<dbReference type="Pfam" id="PF14610">
    <property type="entry name" value="Psg1"/>
    <property type="match status" value="1"/>
</dbReference>
<dbReference type="AlphaFoldDB" id="A0A4V1J3A9"/>
<evidence type="ECO:0000256" key="1">
    <source>
        <dbReference type="SAM" id="MobiDB-lite"/>
    </source>
</evidence>
<evidence type="ECO:0000313" key="3">
    <source>
        <dbReference type="EMBL" id="RKP31419.1"/>
    </source>
</evidence>
<accession>A0A4V1J3A9</accession>
<dbReference type="InterPro" id="IPR028000">
    <property type="entry name" value="Pma1"/>
</dbReference>
<gene>
    <name evidence="3" type="ORF">METBISCDRAFT_14147</name>
</gene>
<dbReference type="Proteomes" id="UP000268321">
    <property type="component" value="Unassembled WGS sequence"/>
</dbReference>
<reference evidence="4" key="1">
    <citation type="journal article" date="2018" name="Nat. Microbiol.">
        <title>Leveraging single-cell genomics to expand the fungal tree of life.</title>
        <authorList>
            <person name="Ahrendt S.R."/>
            <person name="Quandt C.A."/>
            <person name="Ciobanu D."/>
            <person name="Clum A."/>
            <person name="Salamov A."/>
            <person name="Andreopoulos B."/>
            <person name="Cheng J.F."/>
            <person name="Woyke T."/>
            <person name="Pelin A."/>
            <person name="Henrissat B."/>
            <person name="Reynolds N.K."/>
            <person name="Benny G.L."/>
            <person name="Smith M.E."/>
            <person name="James T.Y."/>
            <person name="Grigoriev I.V."/>
        </authorList>
    </citation>
    <scope>NUCLEOTIDE SEQUENCE [LARGE SCALE GENOMIC DNA]</scope>
    <source>
        <strain evidence="4">Baker2002</strain>
    </source>
</reference>
<proteinExistence type="predicted"/>
<feature type="transmembrane region" description="Helical" evidence="2">
    <location>
        <begin position="371"/>
        <end position="395"/>
    </location>
</feature>
<sequence>MALVLTCGGLSAPGVTSINTQTTFVPALEKRYKDVVVNKEYKKLQDMKNGKVYTTEIPKPWIRTIYGDKVEIVTPTVIAGVTISAKPPVLTDDLEPWVSLNGDGSPKTIRPKMKNGVIKNKSPDYSTWFQDVKTVTYSHEELRAHNMDEDEIFVEETFVPEDLTYRLLNPIVRCTPDLYKMKGMAKDQSPEPFCFPHDNARLYMDSTYFVTWYYKFFDPSVERVRLHLSYVKESIRQKGMKRDISDIEGSADRSAPQKRSSVMQKGGKLHLASFYVSDWLLKEEGILPLTILPDWFDEGAYYHKVLMLFQQDTGADDEFNHLNNFVVFEIAKKAKVAKGHYTDLAKQKEITEMRAIHGDDIDIEEGLNFDAYITMITLPTCVLVAALVMYLLMVYNRRQYDLSFLKKVKFNRSKHPRKAAYTELPQWDSPKID</sequence>
<name>A0A4V1J3A9_9ASCO</name>
<evidence type="ECO:0000256" key="2">
    <source>
        <dbReference type="SAM" id="Phobius"/>
    </source>
</evidence>
<keyword evidence="4" id="KW-1185">Reference proteome</keyword>
<feature type="region of interest" description="Disordered" evidence="1">
    <location>
        <begin position="242"/>
        <end position="263"/>
    </location>
</feature>
<keyword evidence="2" id="KW-0472">Membrane</keyword>
<keyword evidence="2" id="KW-1133">Transmembrane helix</keyword>
<organism evidence="3 4">
    <name type="scientific">Metschnikowia bicuspidata</name>
    <dbReference type="NCBI Taxonomy" id="27322"/>
    <lineage>
        <taxon>Eukaryota</taxon>
        <taxon>Fungi</taxon>
        <taxon>Dikarya</taxon>
        <taxon>Ascomycota</taxon>
        <taxon>Saccharomycotina</taxon>
        <taxon>Pichiomycetes</taxon>
        <taxon>Metschnikowiaceae</taxon>
        <taxon>Metschnikowia</taxon>
    </lineage>
</organism>